<feature type="domain" description="Outer membrane protein SusF/SusE-like C-terminal" evidence="2">
    <location>
        <begin position="341"/>
        <end position="424"/>
    </location>
</feature>
<dbReference type="InterPro" id="IPR025970">
    <property type="entry name" value="SusE"/>
</dbReference>
<protein>
    <submittedName>
        <fullName evidence="3">SusF/SusE family outer membrane protein</fullName>
    </submittedName>
</protein>
<accession>A0A4Y8AP21</accession>
<dbReference type="Pfam" id="PF16411">
    <property type="entry name" value="SusF_SusE"/>
    <property type="match status" value="2"/>
</dbReference>
<dbReference type="RefSeq" id="WP_134249225.1">
    <property type="nucleotide sequence ID" value="NZ_SNQI01000006.1"/>
</dbReference>
<dbReference type="PROSITE" id="PS51257">
    <property type="entry name" value="PROKAR_LIPOPROTEIN"/>
    <property type="match status" value="1"/>
</dbReference>
<name>A0A4Y8AP21_9FLAO</name>
<evidence type="ECO:0000259" key="2">
    <source>
        <dbReference type="Pfam" id="PF16411"/>
    </source>
</evidence>
<dbReference type="CDD" id="cd12956">
    <property type="entry name" value="CBM_SusE-F_like"/>
    <property type="match status" value="3"/>
</dbReference>
<evidence type="ECO:0000313" key="3">
    <source>
        <dbReference type="EMBL" id="TEW72201.1"/>
    </source>
</evidence>
<keyword evidence="4" id="KW-1185">Reference proteome</keyword>
<dbReference type="AlphaFoldDB" id="A0A4Y8AP21"/>
<dbReference type="EMBL" id="SNQI01000006">
    <property type="protein sequence ID" value="TEW72201.1"/>
    <property type="molecule type" value="Genomic_DNA"/>
</dbReference>
<sequence>MKIFINNILILFIASTFLVSCDKEDFTVLNSNAATTVTLSTSDVVLEKDNAGQDVLTVNWTEPEYGFDAGADYQVVLTAANGSKTVSVGNNLSKTFETVELNKILLGFGFEAGSSYAVSVQVKAILSDYKELSSNASDFNATVYVDKLDLSTEWGVVGSAYNDWGATPDAPFYATSDPNVIVAYVTLLTGEFKVRTNNEWGNDFGDANLDGVFDQDSDNNINVEAGSYKITFNTSTFAYTMEPYSWGIVGSAYNDWGATPDAPLEYDPYTDQWRAVVTLLEGQMKIRSNNEWGNDYGDAGLDGVLDRDADNNINVTAGNYLVTVDFNTFQYSIEPIDIWGIVGSGYNDWGATPDAAFNRDWEFDDVWVINRVTLLDGEIKFRTNNAWGNDYGDANLDGILDKDDGNNISVTAGDYKVVLDFRNANEPSYTLTAL</sequence>
<reference evidence="3 4" key="1">
    <citation type="journal article" date="2011" name="J. Microbiol.">
        <title>Gramella jeungdoensis sp. nov., isolated from a solar saltern in Korea.</title>
        <authorList>
            <person name="Joung Y."/>
            <person name="Kim H."/>
            <person name="Jang T."/>
            <person name="Ahn T.S."/>
            <person name="Joh K."/>
        </authorList>
    </citation>
    <scope>NUCLEOTIDE SEQUENCE [LARGE SCALE GENOMIC DNA]</scope>
    <source>
        <strain evidence="3 4">KCTC 23123</strain>
    </source>
</reference>
<dbReference type="OrthoDB" id="9793489at2"/>
<dbReference type="InterPro" id="IPR032187">
    <property type="entry name" value="SusF/SusE-like_C"/>
</dbReference>
<dbReference type="Pfam" id="PF14292">
    <property type="entry name" value="SusE"/>
    <property type="match status" value="1"/>
</dbReference>
<evidence type="ECO:0000259" key="1">
    <source>
        <dbReference type="Pfam" id="PF14292"/>
    </source>
</evidence>
<dbReference type="Proteomes" id="UP000298517">
    <property type="component" value="Unassembled WGS sequence"/>
</dbReference>
<feature type="domain" description="SusE outer membrane protein" evidence="1">
    <location>
        <begin position="23"/>
        <end position="123"/>
    </location>
</feature>
<dbReference type="Gene3D" id="2.60.40.3620">
    <property type="match status" value="3"/>
</dbReference>
<gene>
    <name evidence="3" type="ORF">E2488_15165</name>
</gene>
<feature type="domain" description="Outer membrane protein SusF/SusE-like C-terminal" evidence="2">
    <location>
        <begin position="156"/>
        <end position="239"/>
    </location>
</feature>
<proteinExistence type="predicted"/>
<organism evidence="3 4">
    <name type="scientific">Gramella jeungdoensis</name>
    <dbReference type="NCBI Taxonomy" id="708091"/>
    <lineage>
        <taxon>Bacteria</taxon>
        <taxon>Pseudomonadati</taxon>
        <taxon>Bacteroidota</taxon>
        <taxon>Flavobacteriia</taxon>
        <taxon>Flavobacteriales</taxon>
        <taxon>Flavobacteriaceae</taxon>
        <taxon>Christiangramia</taxon>
    </lineage>
</organism>
<evidence type="ECO:0000313" key="4">
    <source>
        <dbReference type="Proteomes" id="UP000298517"/>
    </source>
</evidence>
<comment type="caution">
    <text evidence="3">The sequence shown here is derived from an EMBL/GenBank/DDBJ whole genome shotgun (WGS) entry which is preliminary data.</text>
</comment>